<evidence type="ECO:0000313" key="2">
    <source>
        <dbReference type="Proteomes" id="UP000887013"/>
    </source>
</evidence>
<proteinExistence type="predicted"/>
<gene>
    <name evidence="1" type="ORF">NPIL_447071</name>
</gene>
<reference evidence="1" key="1">
    <citation type="submission" date="2020-08" db="EMBL/GenBank/DDBJ databases">
        <title>Multicomponent nature underlies the extraordinary mechanical properties of spider dragline silk.</title>
        <authorList>
            <person name="Kono N."/>
            <person name="Nakamura H."/>
            <person name="Mori M."/>
            <person name="Yoshida Y."/>
            <person name="Ohtoshi R."/>
            <person name="Malay A.D."/>
            <person name="Moran D.A.P."/>
            <person name="Tomita M."/>
            <person name="Numata K."/>
            <person name="Arakawa K."/>
        </authorList>
    </citation>
    <scope>NUCLEOTIDE SEQUENCE</scope>
</reference>
<dbReference type="AlphaFoldDB" id="A0A8X6ULR6"/>
<organism evidence="1 2">
    <name type="scientific">Nephila pilipes</name>
    <name type="common">Giant wood spider</name>
    <name type="synonym">Nephila maculata</name>
    <dbReference type="NCBI Taxonomy" id="299642"/>
    <lineage>
        <taxon>Eukaryota</taxon>
        <taxon>Metazoa</taxon>
        <taxon>Ecdysozoa</taxon>
        <taxon>Arthropoda</taxon>
        <taxon>Chelicerata</taxon>
        <taxon>Arachnida</taxon>
        <taxon>Araneae</taxon>
        <taxon>Araneomorphae</taxon>
        <taxon>Entelegynae</taxon>
        <taxon>Araneoidea</taxon>
        <taxon>Nephilidae</taxon>
        <taxon>Nephila</taxon>
    </lineage>
</organism>
<protein>
    <submittedName>
        <fullName evidence="1">Uncharacterized protein</fullName>
    </submittedName>
</protein>
<accession>A0A8X6ULR6</accession>
<dbReference type="Proteomes" id="UP000887013">
    <property type="component" value="Unassembled WGS sequence"/>
</dbReference>
<evidence type="ECO:0000313" key="1">
    <source>
        <dbReference type="EMBL" id="GFU49703.1"/>
    </source>
</evidence>
<keyword evidence="2" id="KW-1185">Reference proteome</keyword>
<dbReference type="EMBL" id="BMAW01087029">
    <property type="protein sequence ID" value="GFU49703.1"/>
    <property type="molecule type" value="Genomic_DNA"/>
</dbReference>
<name>A0A8X6ULR6_NEPPI</name>
<comment type="caution">
    <text evidence="1">The sequence shown here is derived from an EMBL/GenBank/DDBJ whole genome shotgun (WGS) entry which is preliminary data.</text>
</comment>
<sequence length="93" mass="10397">MYPSDNQSSPYRPLVGAPAFMMGSDGATKQPMCYSRYKLELLRHNPLKNTSVSSTSSKIIPLSKILLIDSVAAPQNRPLDVEKRFEDILKLKT</sequence>